<dbReference type="EMBL" id="JASPKZ010000004">
    <property type="protein sequence ID" value="KAJ9601723.1"/>
    <property type="molecule type" value="Genomic_DNA"/>
</dbReference>
<name>A0AAD8ET04_DIPPU</name>
<reference evidence="2" key="1">
    <citation type="journal article" date="2023" name="IScience">
        <title>Live-bearing cockroach genome reveals convergent evolutionary mechanisms linked to viviparity in insects and beyond.</title>
        <authorList>
            <person name="Fouks B."/>
            <person name="Harrison M.C."/>
            <person name="Mikhailova A.A."/>
            <person name="Marchal E."/>
            <person name="English S."/>
            <person name="Carruthers M."/>
            <person name="Jennings E.C."/>
            <person name="Chiamaka E.L."/>
            <person name="Frigard R.A."/>
            <person name="Pippel M."/>
            <person name="Attardo G.M."/>
            <person name="Benoit J.B."/>
            <person name="Bornberg-Bauer E."/>
            <person name="Tobe S.S."/>
        </authorList>
    </citation>
    <scope>NUCLEOTIDE SEQUENCE</scope>
    <source>
        <strain evidence="2">Stay&amp;Tobe</strain>
    </source>
</reference>
<gene>
    <name evidence="2" type="ORF">L9F63_000114</name>
</gene>
<feature type="non-terminal residue" evidence="2">
    <location>
        <position position="81"/>
    </location>
</feature>
<evidence type="ECO:0000256" key="1">
    <source>
        <dbReference type="SAM" id="Phobius"/>
    </source>
</evidence>
<feature type="transmembrane region" description="Helical" evidence="1">
    <location>
        <begin position="6"/>
        <end position="26"/>
    </location>
</feature>
<organism evidence="2 3">
    <name type="scientific">Diploptera punctata</name>
    <name type="common">Pacific beetle cockroach</name>
    <dbReference type="NCBI Taxonomy" id="6984"/>
    <lineage>
        <taxon>Eukaryota</taxon>
        <taxon>Metazoa</taxon>
        <taxon>Ecdysozoa</taxon>
        <taxon>Arthropoda</taxon>
        <taxon>Hexapoda</taxon>
        <taxon>Insecta</taxon>
        <taxon>Pterygota</taxon>
        <taxon>Neoptera</taxon>
        <taxon>Polyneoptera</taxon>
        <taxon>Dictyoptera</taxon>
        <taxon>Blattodea</taxon>
        <taxon>Blaberoidea</taxon>
        <taxon>Blaberidae</taxon>
        <taxon>Diplopterinae</taxon>
        <taxon>Diploptera</taxon>
    </lineage>
</organism>
<feature type="non-terminal residue" evidence="2">
    <location>
        <position position="1"/>
    </location>
</feature>
<keyword evidence="1" id="KW-1133">Transmembrane helix</keyword>
<proteinExistence type="predicted"/>
<keyword evidence="3" id="KW-1185">Reference proteome</keyword>
<protein>
    <submittedName>
        <fullName evidence="2">Uncharacterized protein</fullName>
    </submittedName>
</protein>
<reference evidence="2" key="2">
    <citation type="submission" date="2023-05" db="EMBL/GenBank/DDBJ databases">
        <authorList>
            <person name="Fouks B."/>
        </authorList>
    </citation>
    <scope>NUCLEOTIDE SEQUENCE</scope>
    <source>
        <strain evidence="2">Stay&amp;Tobe</strain>
        <tissue evidence="2">Testes</tissue>
    </source>
</reference>
<sequence>VLYSISLLGPFTDMIVIYYIWLFNYLIHYLTRLSTRMFPFLSVYCLHSSLPPFALSFTQFPDLLIFFVLFYNIKCFMFPVC</sequence>
<comment type="caution">
    <text evidence="2">The sequence shown here is derived from an EMBL/GenBank/DDBJ whole genome shotgun (WGS) entry which is preliminary data.</text>
</comment>
<dbReference type="AlphaFoldDB" id="A0AAD8ET04"/>
<evidence type="ECO:0000313" key="3">
    <source>
        <dbReference type="Proteomes" id="UP001233999"/>
    </source>
</evidence>
<dbReference type="Proteomes" id="UP001233999">
    <property type="component" value="Unassembled WGS sequence"/>
</dbReference>
<evidence type="ECO:0000313" key="2">
    <source>
        <dbReference type="EMBL" id="KAJ9601723.1"/>
    </source>
</evidence>
<keyword evidence="1" id="KW-0472">Membrane</keyword>
<keyword evidence="1" id="KW-0812">Transmembrane</keyword>
<accession>A0AAD8ET04</accession>